<evidence type="ECO:0000256" key="5">
    <source>
        <dbReference type="ARBA" id="ARBA00022753"/>
    </source>
</evidence>
<protein>
    <recommendedName>
        <fullName evidence="8">Endosomal/vacuolar adapter protein YPT35</fullName>
    </recommendedName>
    <alternativeName>
        <fullName evidence="9">PX domain-containing protein YPT35</fullName>
    </alternativeName>
</protein>
<feature type="domain" description="PX" evidence="11">
    <location>
        <begin position="73"/>
        <end position="213"/>
    </location>
</feature>
<proteinExistence type="inferred from homology"/>
<evidence type="ECO:0000256" key="7">
    <source>
        <dbReference type="ARBA" id="ARBA00033728"/>
    </source>
</evidence>
<evidence type="ECO:0000259" key="11">
    <source>
        <dbReference type="PROSITE" id="PS50195"/>
    </source>
</evidence>
<evidence type="ECO:0000313" key="13">
    <source>
        <dbReference type="Proteomes" id="UP000501346"/>
    </source>
</evidence>
<evidence type="ECO:0000256" key="6">
    <source>
        <dbReference type="ARBA" id="ARBA00023136"/>
    </source>
</evidence>
<keyword evidence="5" id="KW-0967">Endosome</keyword>
<accession>A0A6C1DT54</accession>
<evidence type="ECO:0000256" key="9">
    <source>
        <dbReference type="ARBA" id="ARBA00033785"/>
    </source>
</evidence>
<dbReference type="CDD" id="cd07280">
    <property type="entry name" value="PX_YPT35"/>
    <property type="match status" value="1"/>
</dbReference>
<dbReference type="GO" id="GO:0032266">
    <property type="term" value="F:phosphatidylinositol-3-phosphate binding"/>
    <property type="evidence" value="ECO:0007669"/>
    <property type="project" value="InterPro"/>
</dbReference>
<comment type="similarity">
    <text evidence="3">Belongs to the YPT35 family.</text>
</comment>
<keyword evidence="4" id="KW-0926">Vacuole</keyword>
<dbReference type="Pfam" id="PF00787">
    <property type="entry name" value="PX"/>
    <property type="match status" value="1"/>
</dbReference>
<dbReference type="EMBL" id="CP048989">
    <property type="protein sequence ID" value="QID79951.1"/>
    <property type="molecule type" value="Genomic_DNA"/>
</dbReference>
<evidence type="ECO:0000256" key="3">
    <source>
        <dbReference type="ARBA" id="ARBA00007426"/>
    </source>
</evidence>
<reference evidence="12 13" key="1">
    <citation type="journal article" date="2019" name="BMC Genomics">
        <title>Chromosome level assembly and comparative genome analysis confirm lager-brewing yeasts originated from a single hybridization.</title>
        <authorList>
            <person name="Salazar A.N."/>
            <person name="Gorter de Vries A.R."/>
            <person name="van den Broek M."/>
            <person name="Brouwers N."/>
            <person name="de la Torre Cortes P."/>
            <person name="Kuijpers N.G.A."/>
            <person name="Daran J.G."/>
            <person name="Abeel T."/>
        </authorList>
    </citation>
    <scope>NUCLEOTIDE SEQUENCE [LARGE SCALE GENOMIC DNA]</scope>
    <source>
        <strain evidence="12 13">CBS 1483</strain>
    </source>
</reference>
<dbReference type="InterPro" id="IPR037917">
    <property type="entry name" value="Ypt35_PX"/>
</dbReference>
<keyword evidence="6" id="KW-0472">Membrane</keyword>
<evidence type="ECO:0000313" key="12">
    <source>
        <dbReference type="EMBL" id="QID79951.1"/>
    </source>
</evidence>
<evidence type="ECO:0000256" key="8">
    <source>
        <dbReference type="ARBA" id="ARBA00033774"/>
    </source>
</evidence>
<feature type="compositionally biased region" description="Acidic residues" evidence="10">
    <location>
        <begin position="16"/>
        <end position="31"/>
    </location>
</feature>
<keyword evidence="13" id="KW-1185">Reference proteome</keyword>
<dbReference type="Gene3D" id="3.30.1520.10">
    <property type="entry name" value="Phox-like domain"/>
    <property type="match status" value="1"/>
</dbReference>
<sequence length="214" mass="24575">MSDKISFLPPEPIQLLDEDSTEPELDIDSQQENEGPISASNSNDSTSHSNDCGATITRTRPRRSSSINANFSFQKAHVSDCTIVNGDHGTKFAVWRITVFLEPNLKAFAAKGESYKIQTYKRYSDFVRLRENLLTRIKTAKPEKLNCLQIPHLPPSVQWYSSWKYQEVNLNRDWLAKRQRGLEYFLNHIILNSSLVEMTKDILIQFLEPSKRVA</sequence>
<dbReference type="SUPFAM" id="SSF64268">
    <property type="entry name" value="PX domain"/>
    <property type="match status" value="1"/>
</dbReference>
<name>A0A6C1DT54_SACPS</name>
<dbReference type="Proteomes" id="UP000501346">
    <property type="component" value="Chromosome ScVIII"/>
</dbReference>
<dbReference type="GO" id="GO:0010008">
    <property type="term" value="C:endosome membrane"/>
    <property type="evidence" value="ECO:0007669"/>
    <property type="project" value="UniProtKB-SubCell"/>
</dbReference>
<evidence type="ECO:0000256" key="2">
    <source>
        <dbReference type="ARBA" id="ARBA00004481"/>
    </source>
</evidence>
<dbReference type="InterPro" id="IPR001683">
    <property type="entry name" value="PX_dom"/>
</dbReference>
<evidence type="ECO:0000256" key="1">
    <source>
        <dbReference type="ARBA" id="ARBA00004148"/>
    </source>
</evidence>
<evidence type="ECO:0000256" key="10">
    <source>
        <dbReference type="SAM" id="MobiDB-lite"/>
    </source>
</evidence>
<evidence type="ECO:0000256" key="4">
    <source>
        <dbReference type="ARBA" id="ARBA00022554"/>
    </source>
</evidence>
<dbReference type="InterPro" id="IPR036871">
    <property type="entry name" value="PX_dom_sf"/>
</dbReference>
<dbReference type="GO" id="GO:0005774">
    <property type="term" value="C:vacuolar membrane"/>
    <property type="evidence" value="ECO:0007669"/>
    <property type="project" value="UniProtKB-SubCell"/>
</dbReference>
<dbReference type="AlphaFoldDB" id="A0A6C1DT54"/>
<comment type="function">
    <text evidence="7">Recruits the lipid transfer protein VPS13 to endosomal and vacuolar membranes.</text>
</comment>
<gene>
    <name evidence="12" type="primary">YPT35_1</name>
    <name evidence="12" type="ORF">GRS66_002252</name>
</gene>
<feature type="compositionally biased region" description="Low complexity" evidence="10">
    <location>
        <begin position="38"/>
        <end position="58"/>
    </location>
</feature>
<comment type="subcellular location">
    <subcellularLocation>
        <location evidence="2">Endosome membrane</location>
        <topology evidence="2">Peripheral membrane protein</topology>
    </subcellularLocation>
    <subcellularLocation>
        <location evidence="1">Vacuole membrane</location>
        <topology evidence="1">Peripheral membrane protein</topology>
    </subcellularLocation>
</comment>
<dbReference type="PROSITE" id="PS50195">
    <property type="entry name" value="PX"/>
    <property type="match status" value="1"/>
</dbReference>
<dbReference type="SMART" id="SM00312">
    <property type="entry name" value="PX"/>
    <property type="match status" value="1"/>
</dbReference>
<dbReference type="OrthoDB" id="10254720at2759"/>
<feature type="region of interest" description="Disordered" evidence="10">
    <location>
        <begin position="1"/>
        <end position="63"/>
    </location>
</feature>
<organism evidence="12 13">
    <name type="scientific">Saccharomyces pastorianus</name>
    <name type="common">Lager yeast</name>
    <name type="synonym">Saccharomyces cerevisiae x Saccharomyces eubayanus</name>
    <dbReference type="NCBI Taxonomy" id="27292"/>
    <lineage>
        <taxon>Eukaryota</taxon>
        <taxon>Fungi</taxon>
        <taxon>Dikarya</taxon>
        <taxon>Ascomycota</taxon>
        <taxon>Saccharomycotina</taxon>
        <taxon>Saccharomycetes</taxon>
        <taxon>Saccharomycetales</taxon>
        <taxon>Saccharomycetaceae</taxon>
        <taxon>Saccharomyces</taxon>
    </lineage>
</organism>